<evidence type="ECO:0000259" key="12">
    <source>
        <dbReference type="Pfam" id="PF02823"/>
    </source>
</evidence>
<dbReference type="PANTHER" id="PTHR13822:SF10">
    <property type="entry name" value="ATP SYNTHASE EPSILON CHAIN, CHLOROPLASTIC"/>
    <property type="match status" value="1"/>
</dbReference>
<dbReference type="SUPFAM" id="SSF51344">
    <property type="entry name" value="Epsilon subunit of F1F0-ATP synthase N-terminal domain"/>
    <property type="match status" value="1"/>
</dbReference>
<evidence type="ECO:0000256" key="4">
    <source>
        <dbReference type="ARBA" id="ARBA00022448"/>
    </source>
</evidence>
<dbReference type="NCBIfam" id="NF009980">
    <property type="entry name" value="PRK13446.1"/>
    <property type="match status" value="1"/>
</dbReference>
<evidence type="ECO:0000256" key="5">
    <source>
        <dbReference type="ARBA" id="ARBA00023065"/>
    </source>
</evidence>
<dbReference type="Pfam" id="PF02823">
    <property type="entry name" value="ATP-synt_DE_N"/>
    <property type="match status" value="1"/>
</dbReference>
<dbReference type="GO" id="GO:0005886">
    <property type="term" value="C:plasma membrane"/>
    <property type="evidence" value="ECO:0007669"/>
    <property type="project" value="UniProtKB-SubCell"/>
</dbReference>
<organism evidence="13 14">
    <name type="scientific">Desulfolutivibrio sulfodismutans</name>
    <dbReference type="NCBI Taxonomy" id="63561"/>
    <lineage>
        <taxon>Bacteria</taxon>
        <taxon>Pseudomonadati</taxon>
        <taxon>Thermodesulfobacteriota</taxon>
        <taxon>Desulfovibrionia</taxon>
        <taxon>Desulfovibrionales</taxon>
        <taxon>Desulfovibrionaceae</taxon>
        <taxon>Desulfolutivibrio</taxon>
    </lineage>
</organism>
<evidence type="ECO:0000256" key="2">
    <source>
        <dbReference type="ARBA" id="ARBA00004184"/>
    </source>
</evidence>
<evidence type="ECO:0000259" key="11">
    <source>
        <dbReference type="Pfam" id="PF00401"/>
    </source>
</evidence>
<keyword evidence="9" id="KW-0375">Hydrogen ion transport</keyword>
<evidence type="ECO:0000256" key="8">
    <source>
        <dbReference type="ARBA" id="ARBA00023310"/>
    </source>
</evidence>
<protein>
    <recommendedName>
        <fullName evidence="9">ATP synthase epsilon chain</fullName>
    </recommendedName>
    <alternativeName>
        <fullName evidence="9">ATP synthase F1 sector epsilon subunit</fullName>
    </alternativeName>
    <alternativeName>
        <fullName evidence="9">F-ATPase epsilon subunit</fullName>
    </alternativeName>
</protein>
<dbReference type="RefSeq" id="WP_163303080.1">
    <property type="nucleotide sequence ID" value="NZ_JAAGRQ010000073.1"/>
</dbReference>
<comment type="similarity">
    <text evidence="3 9 10">Belongs to the ATPase epsilon chain family.</text>
</comment>
<keyword evidence="5 9" id="KW-0406">Ion transport</keyword>
<comment type="subunit">
    <text evidence="9 10">F-type ATPases have 2 components, CF(1) - the catalytic core - and CF(0) - the membrane proton channel. CF(1) has five subunits: alpha(3), beta(3), gamma(1), delta(1), epsilon(1). CF(0) has three main subunits: a, b and c.</text>
</comment>
<keyword evidence="4 9" id="KW-0813">Transport</keyword>
<comment type="subcellular location">
    <subcellularLocation>
        <location evidence="9">Cell membrane</location>
        <topology evidence="9">Peripheral membrane protein</topology>
    </subcellularLocation>
    <subcellularLocation>
        <location evidence="2">Endomembrane system</location>
        <topology evidence="2">Peripheral membrane protein</topology>
    </subcellularLocation>
</comment>
<dbReference type="EMBL" id="JAAGRQ010000073">
    <property type="protein sequence ID" value="NDY58002.1"/>
    <property type="molecule type" value="Genomic_DNA"/>
</dbReference>
<feature type="domain" description="ATP synthase epsilon subunit C-terminal" evidence="11">
    <location>
        <begin position="87"/>
        <end position="130"/>
    </location>
</feature>
<dbReference type="Proteomes" id="UP000469724">
    <property type="component" value="Unassembled WGS sequence"/>
</dbReference>
<evidence type="ECO:0000256" key="10">
    <source>
        <dbReference type="RuleBase" id="RU003656"/>
    </source>
</evidence>
<dbReference type="GO" id="GO:0046933">
    <property type="term" value="F:proton-transporting ATP synthase activity, rotational mechanism"/>
    <property type="evidence" value="ECO:0007669"/>
    <property type="project" value="UniProtKB-UniRule"/>
</dbReference>
<dbReference type="InterPro" id="IPR020546">
    <property type="entry name" value="ATP_synth_F1_dsu/esu_N"/>
</dbReference>
<dbReference type="NCBIfam" id="TIGR01216">
    <property type="entry name" value="ATP_synt_epsi"/>
    <property type="match status" value="1"/>
</dbReference>
<reference evidence="13 14" key="1">
    <citation type="submission" date="2020-02" db="EMBL/GenBank/DDBJ databases">
        <title>Comparative genomics of sulfur disproportionating microorganisms.</title>
        <authorList>
            <person name="Ward L.M."/>
            <person name="Bertran E."/>
            <person name="Johnston D.T."/>
        </authorList>
    </citation>
    <scope>NUCLEOTIDE SEQUENCE [LARGE SCALE GENOMIC DNA]</scope>
    <source>
        <strain evidence="13 14">DSM 3696</strain>
    </source>
</reference>
<dbReference type="Gene3D" id="2.60.15.10">
    <property type="entry name" value="F0F1 ATP synthase delta/epsilon subunit, N-terminal"/>
    <property type="match status" value="1"/>
</dbReference>
<dbReference type="GO" id="GO:0005524">
    <property type="term" value="F:ATP binding"/>
    <property type="evidence" value="ECO:0007669"/>
    <property type="project" value="UniProtKB-UniRule"/>
</dbReference>
<keyword evidence="7 9" id="KW-0139">CF(1)</keyword>
<comment type="caution">
    <text evidence="13">The sequence shown here is derived from an EMBL/GenBank/DDBJ whole genome shotgun (WGS) entry which is preliminary data.</text>
</comment>
<gene>
    <name evidence="9" type="primary">atpC</name>
    <name evidence="13" type="ORF">G3N56_14805</name>
</gene>
<dbReference type="CDD" id="cd12152">
    <property type="entry name" value="F1-ATPase_delta"/>
    <property type="match status" value="1"/>
</dbReference>
<evidence type="ECO:0000256" key="3">
    <source>
        <dbReference type="ARBA" id="ARBA00005712"/>
    </source>
</evidence>
<dbReference type="PANTHER" id="PTHR13822">
    <property type="entry name" value="ATP SYNTHASE DELTA/EPSILON CHAIN"/>
    <property type="match status" value="1"/>
</dbReference>
<name>A0A7K3NP79_9BACT</name>
<evidence type="ECO:0000256" key="7">
    <source>
        <dbReference type="ARBA" id="ARBA00023196"/>
    </source>
</evidence>
<keyword evidence="8 9" id="KW-0066">ATP synthesis</keyword>
<dbReference type="Gene3D" id="1.20.5.440">
    <property type="entry name" value="ATP synthase delta/epsilon subunit, C-terminal domain"/>
    <property type="match status" value="1"/>
</dbReference>
<keyword evidence="14" id="KW-1185">Reference proteome</keyword>
<dbReference type="InterPro" id="IPR001469">
    <property type="entry name" value="ATP_synth_F1_dsu/esu"/>
</dbReference>
<dbReference type="InterPro" id="IPR036771">
    <property type="entry name" value="ATPsynth_dsu/esu_N"/>
</dbReference>
<dbReference type="Pfam" id="PF00401">
    <property type="entry name" value="ATP-synt_DE"/>
    <property type="match status" value="1"/>
</dbReference>
<keyword evidence="9" id="KW-1003">Cell membrane</keyword>
<feature type="domain" description="ATP synthase F1 complex delta/epsilon subunit N-terminal" evidence="12">
    <location>
        <begin position="7"/>
        <end position="83"/>
    </location>
</feature>
<comment type="function">
    <text evidence="1 9">Produces ATP from ADP in the presence of a proton gradient across the membrane.</text>
</comment>
<dbReference type="GO" id="GO:0045259">
    <property type="term" value="C:proton-transporting ATP synthase complex"/>
    <property type="evidence" value="ECO:0007669"/>
    <property type="project" value="UniProtKB-KW"/>
</dbReference>
<evidence type="ECO:0000256" key="6">
    <source>
        <dbReference type="ARBA" id="ARBA00023136"/>
    </source>
</evidence>
<proteinExistence type="inferred from homology"/>
<dbReference type="HAMAP" id="MF_00530">
    <property type="entry name" value="ATP_synth_epsil_bac"/>
    <property type="match status" value="1"/>
</dbReference>
<evidence type="ECO:0000256" key="1">
    <source>
        <dbReference type="ARBA" id="ARBA00003543"/>
    </source>
</evidence>
<dbReference type="AlphaFoldDB" id="A0A7K3NP79"/>
<accession>A0A7K3NP79</accession>
<keyword evidence="6 9" id="KW-0472">Membrane</keyword>
<sequence>MARKLLLEVVTPERLVLKQSVDYVGAPGLLGEFGLLPGHVPFLSALGIGNMMYKQDGRPHYLFVAGGFVEVSGDTVTVLAEVAELPEEIDLERAKKARQRALDRLEAERRERIDYARAKAALQRSIMRMKCREEATLAGSGSR</sequence>
<dbReference type="GO" id="GO:0012505">
    <property type="term" value="C:endomembrane system"/>
    <property type="evidence" value="ECO:0007669"/>
    <property type="project" value="UniProtKB-SubCell"/>
</dbReference>
<dbReference type="InterPro" id="IPR020547">
    <property type="entry name" value="ATP_synth_F1_esu_C"/>
</dbReference>
<evidence type="ECO:0000256" key="9">
    <source>
        <dbReference type="HAMAP-Rule" id="MF_00530"/>
    </source>
</evidence>
<evidence type="ECO:0000313" key="14">
    <source>
        <dbReference type="Proteomes" id="UP000469724"/>
    </source>
</evidence>
<evidence type="ECO:0000313" key="13">
    <source>
        <dbReference type="EMBL" id="NDY58002.1"/>
    </source>
</evidence>